<evidence type="ECO:0000256" key="4">
    <source>
        <dbReference type="ARBA" id="ARBA00022857"/>
    </source>
</evidence>
<dbReference type="GO" id="GO:0005829">
    <property type="term" value="C:cytosol"/>
    <property type="evidence" value="ECO:0007669"/>
    <property type="project" value="TreeGrafter"/>
</dbReference>
<evidence type="ECO:0000256" key="3">
    <source>
        <dbReference type="ARBA" id="ARBA00022526"/>
    </source>
</evidence>
<dbReference type="GO" id="GO:0050661">
    <property type="term" value="F:NADP binding"/>
    <property type="evidence" value="ECO:0007669"/>
    <property type="project" value="InterPro"/>
</dbReference>
<dbReference type="PANTHER" id="PTHR23429">
    <property type="entry name" value="GLUCOSE-6-PHOSPHATE 1-DEHYDROGENASE G6PD"/>
    <property type="match status" value="1"/>
</dbReference>
<dbReference type="Pfam" id="PF00479">
    <property type="entry name" value="G6PD_N"/>
    <property type="match status" value="1"/>
</dbReference>
<dbReference type="GO" id="GO:0004345">
    <property type="term" value="F:glucose-6-phosphate dehydrogenase activity"/>
    <property type="evidence" value="ECO:0007669"/>
    <property type="project" value="UniProtKB-EC"/>
</dbReference>
<evidence type="ECO:0000256" key="2">
    <source>
        <dbReference type="ARBA" id="ARBA00013019"/>
    </source>
</evidence>
<feature type="domain" description="Glucose-6-phosphate dehydrogenase NAD-binding" evidence="7">
    <location>
        <begin position="26"/>
        <end position="79"/>
    </location>
</feature>
<accession>A0A9P8EX47</accession>
<dbReference type="InterPro" id="IPR036291">
    <property type="entry name" value="NAD(P)-bd_dom_sf"/>
</dbReference>
<keyword evidence="6" id="KW-0119">Carbohydrate metabolism</keyword>
<dbReference type="PANTHER" id="PTHR23429:SF0">
    <property type="entry name" value="GLUCOSE-6-PHOSPHATE 1-DEHYDROGENASE"/>
    <property type="match status" value="1"/>
</dbReference>
<protein>
    <recommendedName>
        <fullName evidence="2">glucose-6-phosphate dehydrogenase (NADP(+))</fullName>
        <ecNumber evidence="2">1.1.1.49</ecNumber>
    </recommendedName>
</protein>
<evidence type="ECO:0000313" key="10">
    <source>
        <dbReference type="Proteomes" id="UP000729357"/>
    </source>
</evidence>
<dbReference type="EMBL" id="JAHFXS010009929">
    <property type="protein sequence ID" value="KAG9913780.1"/>
    <property type="molecule type" value="Genomic_DNA"/>
</dbReference>
<organism evidence="9 10">
    <name type="scientific">Aureobasidium melanogenum</name>
    <name type="common">Aureobasidium pullulans var. melanogenum</name>
    <dbReference type="NCBI Taxonomy" id="46634"/>
    <lineage>
        <taxon>Eukaryota</taxon>
        <taxon>Fungi</taxon>
        <taxon>Dikarya</taxon>
        <taxon>Ascomycota</taxon>
        <taxon>Pezizomycotina</taxon>
        <taxon>Dothideomycetes</taxon>
        <taxon>Dothideomycetidae</taxon>
        <taxon>Dothideales</taxon>
        <taxon>Saccotheciaceae</taxon>
        <taxon>Aureobasidium</taxon>
    </lineage>
</organism>
<evidence type="ECO:0000313" key="9">
    <source>
        <dbReference type="EMBL" id="KAG9913803.1"/>
    </source>
</evidence>
<evidence type="ECO:0000313" key="8">
    <source>
        <dbReference type="EMBL" id="KAG9913780.1"/>
    </source>
</evidence>
<comment type="caution">
    <text evidence="9">The sequence shown here is derived from an EMBL/GenBank/DDBJ whole genome shotgun (WGS) entry which is preliminary data.</text>
</comment>
<evidence type="ECO:0000259" key="7">
    <source>
        <dbReference type="Pfam" id="PF00479"/>
    </source>
</evidence>
<evidence type="ECO:0000256" key="1">
    <source>
        <dbReference type="ARBA" id="ARBA00004937"/>
    </source>
</evidence>
<keyword evidence="10" id="KW-1185">Reference proteome</keyword>
<dbReference type="Proteomes" id="UP000729357">
    <property type="component" value="Unassembled WGS sequence"/>
</dbReference>
<evidence type="ECO:0000256" key="5">
    <source>
        <dbReference type="ARBA" id="ARBA00023002"/>
    </source>
</evidence>
<keyword evidence="3" id="KW-0313">Glucose metabolism</keyword>
<dbReference type="InterPro" id="IPR022674">
    <property type="entry name" value="G6P_DH_NAD-bd"/>
</dbReference>
<keyword evidence="5" id="KW-0560">Oxidoreductase</keyword>
<feature type="non-terminal residue" evidence="9">
    <location>
        <position position="79"/>
    </location>
</feature>
<keyword evidence="4" id="KW-0521">NADP</keyword>
<dbReference type="Gene3D" id="3.40.50.720">
    <property type="entry name" value="NAD(P)-binding Rossmann-like Domain"/>
    <property type="match status" value="1"/>
</dbReference>
<dbReference type="SUPFAM" id="SSF51735">
    <property type="entry name" value="NAD(P)-binding Rossmann-fold domains"/>
    <property type="match status" value="1"/>
</dbReference>
<sequence>MADTVITPEVESNAGTMELKENTVIVVLGASGDLAKKKTFPALFGLHKNNFLPKNVKIVGYARSKMDHAEFIKRVKSNI</sequence>
<dbReference type="AlphaFoldDB" id="A0A9P8EX47"/>
<dbReference type="EC" id="1.1.1.49" evidence="2"/>
<dbReference type="InterPro" id="IPR001282">
    <property type="entry name" value="G6P_DH"/>
</dbReference>
<dbReference type="GO" id="GO:0009051">
    <property type="term" value="P:pentose-phosphate shunt, oxidative branch"/>
    <property type="evidence" value="ECO:0007669"/>
    <property type="project" value="TreeGrafter"/>
</dbReference>
<reference evidence="9" key="2">
    <citation type="submission" date="2021-08" db="EMBL/GenBank/DDBJ databases">
        <authorList>
            <person name="Gostincar C."/>
            <person name="Sun X."/>
            <person name="Song Z."/>
            <person name="Gunde-Cimerman N."/>
        </authorList>
    </citation>
    <scope>NUCLEOTIDE SEQUENCE</scope>
    <source>
        <strain evidence="9">EXF-9298</strain>
    </source>
</reference>
<proteinExistence type="predicted"/>
<comment type="pathway">
    <text evidence="1">Carbohydrate degradation; pentose phosphate pathway; D-ribulose 5-phosphate from D-glucose 6-phosphate (oxidative stage): step 1/3.</text>
</comment>
<evidence type="ECO:0000256" key="6">
    <source>
        <dbReference type="ARBA" id="ARBA00023277"/>
    </source>
</evidence>
<reference evidence="9" key="1">
    <citation type="journal article" date="2021" name="J Fungi (Basel)">
        <title>Virulence traits and population genomics of the black yeast Aureobasidium melanogenum.</title>
        <authorList>
            <person name="Cernosa A."/>
            <person name="Sun X."/>
            <person name="Gostincar C."/>
            <person name="Fang C."/>
            <person name="Gunde-Cimerman N."/>
            <person name="Song Z."/>
        </authorList>
    </citation>
    <scope>NUCLEOTIDE SEQUENCE</scope>
    <source>
        <strain evidence="9">EXF-9298</strain>
    </source>
</reference>
<gene>
    <name evidence="9" type="ORF">KCU98_g23284</name>
    <name evidence="8" type="ORF">KCU98_g23287</name>
</gene>
<dbReference type="GO" id="GO:0006006">
    <property type="term" value="P:glucose metabolic process"/>
    <property type="evidence" value="ECO:0007669"/>
    <property type="project" value="UniProtKB-KW"/>
</dbReference>
<dbReference type="EMBL" id="JAHFXS010009925">
    <property type="protein sequence ID" value="KAG9913803.1"/>
    <property type="molecule type" value="Genomic_DNA"/>
</dbReference>
<name>A0A9P8EX47_AURME</name>